<sequence>MTGSSASGGEIMGRSEDRKYEFDSRGRHVLRAGQWKIYRFDALFRPVSEITIVKVLSEMEEGDSVGIRFLAGQPVAMTRPTKPYEWLVPLTPLIMSVARSVLWKKPT</sequence>
<name>A0A1S8D2D8_9PROT</name>
<accession>A0A1S8D2D8</accession>
<dbReference type="AlphaFoldDB" id="A0A1S8D2D8"/>
<organism evidence="1 2">
    <name type="scientific">Roseomonas mucosa</name>
    <dbReference type="NCBI Taxonomy" id="207340"/>
    <lineage>
        <taxon>Bacteria</taxon>
        <taxon>Pseudomonadati</taxon>
        <taxon>Pseudomonadota</taxon>
        <taxon>Alphaproteobacteria</taxon>
        <taxon>Acetobacterales</taxon>
        <taxon>Roseomonadaceae</taxon>
        <taxon>Roseomonas</taxon>
    </lineage>
</organism>
<protein>
    <submittedName>
        <fullName evidence="1">Uncharacterized protein</fullName>
    </submittedName>
</protein>
<dbReference type="Proteomes" id="UP000054844">
    <property type="component" value="Unassembled WGS sequence"/>
</dbReference>
<evidence type="ECO:0000313" key="1">
    <source>
        <dbReference type="EMBL" id="ONH81924.1"/>
    </source>
</evidence>
<proteinExistence type="predicted"/>
<evidence type="ECO:0000313" key="2">
    <source>
        <dbReference type="Proteomes" id="UP000054844"/>
    </source>
</evidence>
<comment type="caution">
    <text evidence="1">The sequence shown here is derived from an EMBL/GenBank/DDBJ whole genome shotgun (WGS) entry which is preliminary data.</text>
</comment>
<dbReference type="EMBL" id="LLWF02000082">
    <property type="protein sequence ID" value="ONH81924.1"/>
    <property type="molecule type" value="Genomic_DNA"/>
</dbReference>
<reference evidence="1" key="1">
    <citation type="submission" date="2016-12" db="EMBL/GenBank/DDBJ databases">
        <title>Draft genome sequence of Roseomonas mucosa strain AU37, isolated from a peripheral intravenous catheter.</title>
        <authorList>
            <person name="Choudhury M.A."/>
            <person name="Sidjabat H.E."/>
            <person name="Wailan A.M."/>
            <person name="Zhang L."/>
            <person name="Marsh N.M."/>
            <person name="Rickard C.M."/>
            <person name="Davies M."/>
            <person name="Mcmillan D.J."/>
        </authorList>
    </citation>
    <scope>NUCLEOTIDE SEQUENCE [LARGE SCALE GENOMIC DNA]</scope>
    <source>
        <strain evidence="1">AU37</strain>
    </source>
</reference>
<gene>
    <name evidence="1" type="ORF">APZ41_017260</name>
</gene>
<keyword evidence="2" id="KW-1185">Reference proteome</keyword>